<comment type="caution">
    <text evidence="1">The sequence shown here is derived from an EMBL/GenBank/DDBJ whole genome shotgun (WGS) entry which is preliminary data.</text>
</comment>
<organism evidence="1 2">
    <name type="scientific">Candidatus Erwinia dacicola</name>
    <dbReference type="NCBI Taxonomy" id="252393"/>
    <lineage>
        <taxon>Bacteria</taxon>
        <taxon>Pseudomonadati</taxon>
        <taxon>Pseudomonadota</taxon>
        <taxon>Gammaproteobacteria</taxon>
        <taxon>Enterobacterales</taxon>
        <taxon>Erwiniaceae</taxon>
        <taxon>Erwinia</taxon>
    </lineage>
</organism>
<name>A0A328THK8_9GAMM</name>
<sequence length="40" mass="4350">STLVSNVIIGSALKLPFLPWVGQIYIGRWVSFTSVATVDN</sequence>
<evidence type="ECO:0000313" key="1">
    <source>
        <dbReference type="EMBL" id="RAP69540.1"/>
    </source>
</evidence>
<accession>A0A328THK8</accession>
<dbReference type="Proteomes" id="UP000244334">
    <property type="component" value="Unassembled WGS sequence"/>
</dbReference>
<reference evidence="1" key="1">
    <citation type="submission" date="2018-04" db="EMBL/GenBank/DDBJ databases">
        <title>Genomes of the Obligate Erwinia dacicola and Facultative Enterobacter sp. OLF Endosymbionts of the Olive Fruit fly, Bactrocera oleae.</title>
        <authorList>
            <person name="Estes A.M."/>
            <person name="Hearn D.J."/>
            <person name="Agarwal S."/>
            <person name="Pierson E.A."/>
            <person name="Dunning-Hotopp J.C."/>
        </authorList>
    </citation>
    <scope>NUCLEOTIDE SEQUENCE [LARGE SCALE GENOMIC DNA]</scope>
    <source>
        <strain evidence="1">Oroville</strain>
    </source>
</reference>
<evidence type="ECO:0000313" key="2">
    <source>
        <dbReference type="Proteomes" id="UP000244334"/>
    </source>
</evidence>
<dbReference type="AlphaFoldDB" id="A0A328THK8"/>
<proteinExistence type="predicted"/>
<keyword evidence="2" id="KW-1185">Reference proteome</keyword>
<gene>
    <name evidence="1" type="ORF">ACZ87_03673</name>
</gene>
<feature type="non-terminal residue" evidence="1">
    <location>
        <position position="1"/>
    </location>
</feature>
<protein>
    <submittedName>
        <fullName evidence="1">Uncharacterized protein</fullName>
    </submittedName>
</protein>
<dbReference type="EMBL" id="LJAM02000713">
    <property type="protein sequence ID" value="RAP69540.1"/>
    <property type="molecule type" value="Genomic_DNA"/>
</dbReference>